<evidence type="ECO:0000313" key="4">
    <source>
        <dbReference type="Proteomes" id="UP000591537"/>
    </source>
</evidence>
<keyword evidence="2" id="KW-1133">Transmembrane helix</keyword>
<name>A0A7W9WJA2_9ACTN</name>
<keyword evidence="4" id="KW-1185">Reference proteome</keyword>
<protein>
    <submittedName>
        <fullName evidence="3">Uncharacterized protein</fullName>
    </submittedName>
</protein>
<gene>
    <name evidence="3" type="ORF">HNR57_005434</name>
</gene>
<comment type="caution">
    <text evidence="3">The sequence shown here is derived from an EMBL/GenBank/DDBJ whole genome shotgun (WGS) entry which is preliminary data.</text>
</comment>
<sequence>MKPAGLCAIAALCGLAALGWARHFYWFTGSKSYCIATVGTLTVMMTAALILGLSSATSAAQSTAGQAAAGHDPSAFFGISARLVCVSPLDEAKTAVQPGPLPTGHPVLAFDITGDETWLWDPQRAKGTANPAEKALRVRTDQIATRPDERGTHTCPPL</sequence>
<reference evidence="3 4" key="1">
    <citation type="submission" date="2020-08" db="EMBL/GenBank/DDBJ databases">
        <title>Genomic Encyclopedia of Type Strains, Phase IV (KMG-IV): sequencing the most valuable type-strain genomes for metagenomic binning, comparative biology and taxonomic classification.</title>
        <authorList>
            <person name="Goeker M."/>
        </authorList>
    </citation>
    <scope>NUCLEOTIDE SEQUENCE [LARGE SCALE GENOMIC DNA]</scope>
    <source>
        <strain evidence="3 4">DSM 43350</strain>
    </source>
</reference>
<proteinExistence type="predicted"/>
<organism evidence="3 4">
    <name type="scientific">Streptomyces paradoxus</name>
    <dbReference type="NCBI Taxonomy" id="66375"/>
    <lineage>
        <taxon>Bacteria</taxon>
        <taxon>Bacillati</taxon>
        <taxon>Actinomycetota</taxon>
        <taxon>Actinomycetes</taxon>
        <taxon>Kitasatosporales</taxon>
        <taxon>Streptomycetaceae</taxon>
        <taxon>Streptomyces</taxon>
    </lineage>
</organism>
<dbReference type="RefSeq" id="WP_184563652.1">
    <property type="nucleotide sequence ID" value="NZ_BAAARS010000023.1"/>
</dbReference>
<dbReference type="Proteomes" id="UP000591537">
    <property type="component" value="Unassembled WGS sequence"/>
</dbReference>
<evidence type="ECO:0000256" key="2">
    <source>
        <dbReference type="SAM" id="Phobius"/>
    </source>
</evidence>
<keyword evidence="2" id="KW-0812">Transmembrane</keyword>
<feature type="compositionally biased region" description="Basic and acidic residues" evidence="1">
    <location>
        <begin position="134"/>
        <end position="152"/>
    </location>
</feature>
<evidence type="ECO:0000313" key="3">
    <source>
        <dbReference type="EMBL" id="MBB6079491.1"/>
    </source>
</evidence>
<evidence type="ECO:0000256" key="1">
    <source>
        <dbReference type="SAM" id="MobiDB-lite"/>
    </source>
</evidence>
<accession>A0A7W9WJA2</accession>
<feature type="region of interest" description="Disordered" evidence="1">
    <location>
        <begin position="126"/>
        <end position="158"/>
    </location>
</feature>
<feature type="transmembrane region" description="Helical" evidence="2">
    <location>
        <begin position="35"/>
        <end position="53"/>
    </location>
</feature>
<dbReference type="EMBL" id="JACHGV010000008">
    <property type="protein sequence ID" value="MBB6079491.1"/>
    <property type="molecule type" value="Genomic_DNA"/>
</dbReference>
<dbReference type="AlphaFoldDB" id="A0A7W9WJA2"/>
<keyword evidence="2" id="KW-0472">Membrane</keyword>